<gene>
    <name evidence="2" type="ORF">GCM10009039_00080</name>
</gene>
<evidence type="ECO:0000313" key="3">
    <source>
        <dbReference type="Proteomes" id="UP000607197"/>
    </source>
</evidence>
<dbReference type="RefSeq" id="WP_188974580.1">
    <property type="nucleotide sequence ID" value="NZ_BMPG01000001.1"/>
</dbReference>
<reference evidence="2" key="1">
    <citation type="journal article" date="2014" name="Int. J. Syst. Evol. Microbiol.">
        <title>Complete genome sequence of Corynebacterium casei LMG S-19264T (=DSM 44701T), isolated from a smear-ripened cheese.</title>
        <authorList>
            <consortium name="US DOE Joint Genome Institute (JGI-PGF)"/>
            <person name="Walter F."/>
            <person name="Albersmeier A."/>
            <person name="Kalinowski J."/>
            <person name="Ruckert C."/>
        </authorList>
    </citation>
    <scope>NUCLEOTIDE SEQUENCE</scope>
    <source>
        <strain evidence="2">JCM 19596</strain>
    </source>
</reference>
<dbReference type="Gene3D" id="2.70.180.20">
    <property type="match status" value="1"/>
</dbReference>
<evidence type="ECO:0000313" key="2">
    <source>
        <dbReference type="EMBL" id="GGL45724.1"/>
    </source>
</evidence>
<dbReference type="EMBL" id="BMPG01000001">
    <property type="protein sequence ID" value="GGL45724.1"/>
    <property type="molecule type" value="Genomic_DNA"/>
</dbReference>
<dbReference type="AlphaFoldDB" id="A0A830EZG7"/>
<reference evidence="2" key="2">
    <citation type="submission" date="2020-09" db="EMBL/GenBank/DDBJ databases">
        <authorList>
            <person name="Sun Q."/>
            <person name="Ohkuma M."/>
        </authorList>
    </citation>
    <scope>NUCLEOTIDE SEQUENCE</scope>
    <source>
        <strain evidence="2">JCM 19596</strain>
    </source>
</reference>
<dbReference type="InterPro" id="IPR049173">
    <property type="entry name" value="NucS_N_sf"/>
</dbReference>
<comment type="caution">
    <text evidence="2">The sequence shown here is derived from an EMBL/GenBank/DDBJ whole genome shotgun (WGS) entry which is preliminary data.</text>
</comment>
<feature type="domain" description="Endonuclease NucS N-terminal PH-like" evidence="1">
    <location>
        <begin position="4"/>
        <end position="91"/>
    </location>
</feature>
<dbReference type="Pfam" id="PF21003">
    <property type="entry name" value="NucS_N"/>
    <property type="match status" value="1"/>
</dbReference>
<dbReference type="OrthoDB" id="190320at2157"/>
<name>A0A830EZG7_9EURY</name>
<dbReference type="InterPro" id="IPR048302">
    <property type="entry name" value="NucS_N"/>
</dbReference>
<sequence>MQDAIRVVAGDCTTTSDGRDARRERGEIVALVKPDNTVLVHDARGYQPAAWLTRAETVRFTDGEDGTRLVAGKGDESLRLDFHAVHGRAFYPASPSGPEVGTCPDCDGPLVRSGSDLACISCRRTHAIPRDADVLGTPCEDCGLPLLRVERGRVFEVCADPSCDPLADAVAAEYDGAWPCPDCGTGMNIEWRRGVRAVCPDCERVLAVPHGTTDATCDCGLPRFETPGGTRCLDSTCDAD</sequence>
<proteinExistence type="predicted"/>
<protein>
    <recommendedName>
        <fullName evidence="1">Endonuclease NucS N-terminal PH-like domain-containing protein</fullName>
    </recommendedName>
</protein>
<accession>A0A830EZG7</accession>
<evidence type="ECO:0000259" key="1">
    <source>
        <dbReference type="Pfam" id="PF21003"/>
    </source>
</evidence>
<dbReference type="Proteomes" id="UP000607197">
    <property type="component" value="Unassembled WGS sequence"/>
</dbReference>
<keyword evidence="3" id="KW-1185">Reference proteome</keyword>
<organism evidence="2 3">
    <name type="scientific">Halocalculus aciditolerans</name>
    <dbReference type="NCBI Taxonomy" id="1383812"/>
    <lineage>
        <taxon>Archaea</taxon>
        <taxon>Methanobacteriati</taxon>
        <taxon>Methanobacteriota</taxon>
        <taxon>Stenosarchaea group</taxon>
        <taxon>Halobacteria</taxon>
        <taxon>Halobacteriales</taxon>
        <taxon>Halobacteriaceae</taxon>
        <taxon>Halocalculus</taxon>
    </lineage>
</organism>